<dbReference type="Proteomes" id="UP000198583">
    <property type="component" value="Unassembled WGS sequence"/>
</dbReference>
<dbReference type="InterPro" id="IPR029058">
    <property type="entry name" value="AB_hydrolase_fold"/>
</dbReference>
<evidence type="ECO:0000313" key="4">
    <source>
        <dbReference type="Proteomes" id="UP000198583"/>
    </source>
</evidence>
<dbReference type="Pfam" id="PF00326">
    <property type="entry name" value="Peptidase_S9"/>
    <property type="match status" value="1"/>
</dbReference>
<dbReference type="InterPro" id="IPR001375">
    <property type="entry name" value="Peptidase_S9_cat"/>
</dbReference>
<dbReference type="PANTHER" id="PTHR42776:SF27">
    <property type="entry name" value="DIPEPTIDYL PEPTIDASE FAMILY MEMBER 6"/>
    <property type="match status" value="1"/>
</dbReference>
<keyword evidence="1" id="KW-0378">Hydrolase</keyword>
<sequence length="521" mass="56115">MTMLSPGGDLLALTRPGEVGLVDVAPDGDTHLAATDWIPAGDWHLAGWATPTLLALRRRGELGLLDTGHRMLTSTHPVVGRTLRYNGEEALIAVVRDGRPMLCVHRPDDGSYRLLDGTEGVRSVAAWDRNTLVFTSDRGVTLIQDGDRIDLDAVSAAGDGPLVALTGEGELPGVLDLATGQARWYAGGGAGIAVSPSGLLLTMAWTDHRYVHRVLDRDGHVIGTPVPDHGIATDLSFTADERHLLGRHQSPAASPALVRWDIHSGRMQSLPGRQREEITVRWRHRESAQSPEWLYEPENGHGGVVLHLHGGPRSQLRQIHEPVIAALVDAGWTVIGMNYPGSSGYGDSFRDVVVGDWGGADVAAVVARLRDLRGDRPLCLYGQSYGAYLALLAAAPELVDAVAVWAPVTDVNALLESATGLHRQWLRTELGALAEDPDELRERSPIHRPFTAPRLMIGHSEGDDRVPVGQSRAFVERLGAARYVEQQGNGHEPADMAAWTAAVVAHLADLMAPTVREEVSA</sequence>
<name>A0A1I6DGL6_9PSEU</name>
<dbReference type="SUPFAM" id="SSF69304">
    <property type="entry name" value="Tricorn protease N-terminal domain"/>
    <property type="match status" value="1"/>
</dbReference>
<keyword evidence="4" id="KW-1185">Reference proteome</keyword>
<reference evidence="4" key="1">
    <citation type="submission" date="2016-10" db="EMBL/GenBank/DDBJ databases">
        <authorList>
            <person name="Varghese N."/>
            <person name="Submissions S."/>
        </authorList>
    </citation>
    <scope>NUCLEOTIDE SEQUENCE [LARGE SCALE GENOMIC DNA]</scope>
    <source>
        <strain evidence="4">DSM 44232</strain>
    </source>
</reference>
<evidence type="ECO:0000259" key="2">
    <source>
        <dbReference type="Pfam" id="PF00326"/>
    </source>
</evidence>
<dbReference type="GO" id="GO:0006508">
    <property type="term" value="P:proteolysis"/>
    <property type="evidence" value="ECO:0007669"/>
    <property type="project" value="InterPro"/>
</dbReference>
<evidence type="ECO:0000313" key="3">
    <source>
        <dbReference type="EMBL" id="SFR04583.1"/>
    </source>
</evidence>
<dbReference type="EMBL" id="FOYL01000002">
    <property type="protein sequence ID" value="SFR04583.1"/>
    <property type="molecule type" value="Genomic_DNA"/>
</dbReference>
<evidence type="ECO:0000256" key="1">
    <source>
        <dbReference type="ARBA" id="ARBA00022801"/>
    </source>
</evidence>
<dbReference type="SUPFAM" id="SSF53474">
    <property type="entry name" value="alpha/beta-Hydrolases"/>
    <property type="match status" value="1"/>
</dbReference>
<dbReference type="GO" id="GO:0004252">
    <property type="term" value="F:serine-type endopeptidase activity"/>
    <property type="evidence" value="ECO:0007669"/>
    <property type="project" value="TreeGrafter"/>
</dbReference>
<dbReference type="PANTHER" id="PTHR42776">
    <property type="entry name" value="SERINE PEPTIDASE S9 FAMILY MEMBER"/>
    <property type="match status" value="1"/>
</dbReference>
<dbReference type="OrthoDB" id="9804819at2"/>
<dbReference type="AlphaFoldDB" id="A0A1I6DGL6"/>
<protein>
    <submittedName>
        <fullName evidence="3">Prolyl oligopeptidase family protein</fullName>
    </submittedName>
</protein>
<feature type="domain" description="Peptidase S9 prolyl oligopeptidase catalytic" evidence="2">
    <location>
        <begin position="325"/>
        <end position="479"/>
    </location>
</feature>
<accession>A0A1I6DGL6</accession>
<dbReference type="RefSeq" id="WP_093589276.1">
    <property type="nucleotide sequence ID" value="NZ_FOYL01000002.1"/>
</dbReference>
<organism evidence="3 4">
    <name type="scientific">Lentzea waywayandensis</name>
    <dbReference type="NCBI Taxonomy" id="84724"/>
    <lineage>
        <taxon>Bacteria</taxon>
        <taxon>Bacillati</taxon>
        <taxon>Actinomycetota</taxon>
        <taxon>Actinomycetes</taxon>
        <taxon>Pseudonocardiales</taxon>
        <taxon>Pseudonocardiaceae</taxon>
        <taxon>Lentzea</taxon>
    </lineage>
</organism>
<dbReference type="STRING" id="84724.SAMN04488564_102561"/>
<dbReference type="Gene3D" id="3.40.50.1820">
    <property type="entry name" value="alpha/beta hydrolase"/>
    <property type="match status" value="1"/>
</dbReference>
<proteinExistence type="predicted"/>
<gene>
    <name evidence="3" type="ORF">SAMN04488564_102561</name>
</gene>